<proteinExistence type="predicted"/>
<evidence type="ECO:0000313" key="1">
    <source>
        <dbReference type="EMBL" id="OAQ86920.1"/>
    </source>
</evidence>
<comment type="caution">
    <text evidence="1">The sequence shown here is derived from an EMBL/GenBank/DDBJ whole genome shotgun (WGS) entry which is preliminary data.</text>
</comment>
<reference evidence="1 3" key="1">
    <citation type="submission" date="2016-01" db="EMBL/GenBank/DDBJ databases">
        <title>Biosynthesis of antibiotic leucinostatins and their inhibition on Phytophthora in bio-control Purpureocillium lilacinum.</title>
        <authorList>
            <person name="Wang G."/>
            <person name="Liu Z."/>
            <person name="Lin R."/>
            <person name="Li E."/>
            <person name="Mao Z."/>
            <person name="Ling J."/>
            <person name="Yin W."/>
            <person name="Xie B."/>
        </authorList>
    </citation>
    <scope>NUCLEOTIDE SEQUENCE [LARGE SCALE GENOMIC DNA]</scope>
    <source>
        <strain evidence="1">PLBJ-1</strain>
        <strain evidence="2">PLFJ-1</strain>
    </source>
</reference>
<sequence length="66" mass="7298">MHVVWRTANFSSLGSGVDEYLESPHLVVRPLGNTAVLDLLYRGLCGQCVESVPPRPWCQSLGILPY</sequence>
<dbReference type="AlphaFoldDB" id="A0A179HBJ5"/>
<protein>
    <submittedName>
        <fullName evidence="1">Uncharacterized protein</fullName>
    </submittedName>
</protein>
<dbReference type="EMBL" id="LSBH01000001">
    <property type="protein sequence ID" value="OAQ86920.1"/>
    <property type="molecule type" value="Genomic_DNA"/>
</dbReference>
<accession>A0A179HBJ5</accession>
<dbReference type="EMBL" id="LSBI01000001">
    <property type="protein sequence ID" value="OAQ94885.1"/>
    <property type="molecule type" value="Genomic_DNA"/>
</dbReference>
<evidence type="ECO:0000313" key="3">
    <source>
        <dbReference type="Proteomes" id="UP000078240"/>
    </source>
</evidence>
<name>A0A179HBJ5_PURLI</name>
<organism evidence="1 3">
    <name type="scientific">Purpureocillium lilacinum</name>
    <name type="common">Paecilomyces lilacinus</name>
    <dbReference type="NCBI Taxonomy" id="33203"/>
    <lineage>
        <taxon>Eukaryota</taxon>
        <taxon>Fungi</taxon>
        <taxon>Dikarya</taxon>
        <taxon>Ascomycota</taxon>
        <taxon>Pezizomycotina</taxon>
        <taxon>Sordariomycetes</taxon>
        <taxon>Hypocreomycetidae</taxon>
        <taxon>Hypocreales</taxon>
        <taxon>Ophiocordycipitaceae</taxon>
        <taxon>Purpureocillium</taxon>
    </lineage>
</organism>
<dbReference type="Proteomes" id="UP000078340">
    <property type="component" value="Unassembled WGS sequence"/>
</dbReference>
<dbReference type="Proteomes" id="UP000078240">
    <property type="component" value="Unassembled WGS sequence"/>
</dbReference>
<evidence type="ECO:0000313" key="2">
    <source>
        <dbReference type="EMBL" id="OAQ94885.1"/>
    </source>
</evidence>
<gene>
    <name evidence="1" type="ORF">VFPBJ_00960</name>
    <name evidence="2" type="ORF">VFPFJ_00994</name>
</gene>